<reference evidence="3 4" key="1">
    <citation type="journal article" date="2014" name="Genome Announc.">
        <title>Genome Sequence and Methylome of Soil Bacterium Gemmatirosa kalamazoonensis KBS708T, a Member of the Rarely Cultivated Gemmatimonadetes Phylum.</title>
        <authorList>
            <person name="Debruyn J.M."/>
            <person name="Radosevich M."/>
            <person name="Wommack K.E."/>
            <person name="Polson S.W."/>
            <person name="Hauser L.J."/>
            <person name="Fawaz M.N."/>
            <person name="Korlach J."/>
            <person name="Tsai Y.C."/>
        </authorList>
    </citation>
    <scope>NUCLEOTIDE SEQUENCE [LARGE SCALE GENOMIC DNA]</scope>
    <source>
        <strain evidence="3 4">KBS708</strain>
    </source>
</reference>
<feature type="compositionally biased region" description="Gly residues" evidence="1">
    <location>
        <begin position="136"/>
        <end position="147"/>
    </location>
</feature>
<gene>
    <name evidence="3" type="ORF">J421_1257</name>
</gene>
<accession>W0RCH5</accession>
<evidence type="ECO:0000313" key="3">
    <source>
        <dbReference type="EMBL" id="AHG88794.1"/>
    </source>
</evidence>
<dbReference type="EMBL" id="CP007128">
    <property type="protein sequence ID" value="AHG88794.1"/>
    <property type="molecule type" value="Genomic_DNA"/>
</dbReference>
<organism evidence="3 4">
    <name type="scientific">Gemmatirosa kalamazoonensis</name>
    <dbReference type="NCBI Taxonomy" id="861299"/>
    <lineage>
        <taxon>Bacteria</taxon>
        <taxon>Pseudomonadati</taxon>
        <taxon>Gemmatimonadota</taxon>
        <taxon>Gemmatimonadia</taxon>
        <taxon>Gemmatimonadales</taxon>
        <taxon>Gemmatimonadaceae</taxon>
        <taxon>Gemmatirosa</taxon>
    </lineage>
</organism>
<feature type="region of interest" description="Disordered" evidence="1">
    <location>
        <begin position="131"/>
        <end position="150"/>
    </location>
</feature>
<sequence length="188" mass="20122">MSRTTLALALAGLLAAAPTLDAQPPAGSPPATQPPARQRRPMPRRLDRAADRPGFGGPGGRGARGGMMGFPMGGASSLAERLLGQTGELRLTDQQVVRLAAIARRADDRRRALRTRMDSLRTTLRADTTARRRGFRPGGPGFPGAAGGPLAADLQRMRDQARADLRDALSVLTPDQQAQAWEMRSLRR</sequence>
<dbReference type="HOGENOM" id="CLU_1439203_0_0_0"/>
<name>W0RCH5_9BACT</name>
<feature type="compositionally biased region" description="Gly residues" evidence="1">
    <location>
        <begin position="54"/>
        <end position="72"/>
    </location>
</feature>
<feature type="region of interest" description="Disordered" evidence="1">
    <location>
        <begin position="19"/>
        <end position="72"/>
    </location>
</feature>
<proteinExistence type="predicted"/>
<feature type="signal peptide" evidence="2">
    <location>
        <begin position="1"/>
        <end position="22"/>
    </location>
</feature>
<evidence type="ECO:0000313" key="4">
    <source>
        <dbReference type="Proteomes" id="UP000019151"/>
    </source>
</evidence>
<evidence type="ECO:0008006" key="5">
    <source>
        <dbReference type="Google" id="ProtNLM"/>
    </source>
</evidence>
<keyword evidence="4" id="KW-1185">Reference proteome</keyword>
<dbReference type="Proteomes" id="UP000019151">
    <property type="component" value="Chromosome"/>
</dbReference>
<dbReference type="KEGG" id="gba:J421_1257"/>
<feature type="chain" id="PRO_5004795329" description="LTXXQ motif family protein" evidence="2">
    <location>
        <begin position="23"/>
        <end position="188"/>
    </location>
</feature>
<evidence type="ECO:0000256" key="1">
    <source>
        <dbReference type="SAM" id="MobiDB-lite"/>
    </source>
</evidence>
<dbReference type="RefSeq" id="WP_025410319.1">
    <property type="nucleotide sequence ID" value="NZ_CP007128.1"/>
</dbReference>
<evidence type="ECO:0000256" key="2">
    <source>
        <dbReference type="SAM" id="SignalP"/>
    </source>
</evidence>
<keyword evidence="2" id="KW-0732">Signal</keyword>
<dbReference type="InParanoid" id="W0RCH5"/>
<protein>
    <recommendedName>
        <fullName evidence="5">LTXXQ motif family protein</fullName>
    </recommendedName>
</protein>
<dbReference type="AlphaFoldDB" id="W0RCH5"/>